<feature type="domain" description="GGDEF" evidence="5">
    <location>
        <begin position="255"/>
        <end position="386"/>
    </location>
</feature>
<evidence type="ECO:0000256" key="2">
    <source>
        <dbReference type="ARBA" id="ARBA00012528"/>
    </source>
</evidence>
<evidence type="ECO:0000259" key="5">
    <source>
        <dbReference type="PROSITE" id="PS50887"/>
    </source>
</evidence>
<accession>A0A2A2I386</accession>
<reference evidence="6 7" key="1">
    <citation type="submission" date="2017-07" db="EMBL/GenBank/DDBJ databases">
        <title>Tamlnaduibacter salinus (Mi-7) genome sequencing.</title>
        <authorList>
            <person name="Verma A."/>
            <person name="Krishnamurthi S."/>
        </authorList>
    </citation>
    <scope>NUCLEOTIDE SEQUENCE [LARGE SCALE GENOMIC DNA]</scope>
    <source>
        <strain evidence="6 7">Mi-7</strain>
    </source>
</reference>
<dbReference type="GO" id="GO:0005886">
    <property type="term" value="C:plasma membrane"/>
    <property type="evidence" value="ECO:0007669"/>
    <property type="project" value="TreeGrafter"/>
</dbReference>
<dbReference type="GO" id="GO:0052621">
    <property type="term" value="F:diguanylate cyclase activity"/>
    <property type="evidence" value="ECO:0007669"/>
    <property type="project" value="UniProtKB-EC"/>
</dbReference>
<dbReference type="CDD" id="cd01949">
    <property type="entry name" value="GGDEF"/>
    <property type="match status" value="1"/>
</dbReference>
<name>A0A2A2I386_9GAMM</name>
<comment type="caution">
    <text evidence="6">The sequence shown here is derived from an EMBL/GenBank/DDBJ whole genome shotgun (WGS) entry which is preliminary data.</text>
</comment>
<dbReference type="PROSITE" id="PS50887">
    <property type="entry name" value="GGDEF"/>
    <property type="match status" value="1"/>
</dbReference>
<dbReference type="GO" id="GO:0043709">
    <property type="term" value="P:cell adhesion involved in single-species biofilm formation"/>
    <property type="evidence" value="ECO:0007669"/>
    <property type="project" value="TreeGrafter"/>
</dbReference>
<dbReference type="EC" id="2.7.7.65" evidence="2"/>
<evidence type="ECO:0000313" key="7">
    <source>
        <dbReference type="Proteomes" id="UP000218332"/>
    </source>
</evidence>
<dbReference type="InterPro" id="IPR050469">
    <property type="entry name" value="Diguanylate_Cyclase"/>
</dbReference>
<dbReference type="InterPro" id="IPR029787">
    <property type="entry name" value="Nucleotide_cyclase"/>
</dbReference>
<dbReference type="PANTHER" id="PTHR45138:SF9">
    <property type="entry name" value="DIGUANYLATE CYCLASE DGCM-RELATED"/>
    <property type="match status" value="1"/>
</dbReference>
<dbReference type="EMBL" id="NMPM01000059">
    <property type="protein sequence ID" value="PAV25503.1"/>
    <property type="molecule type" value="Genomic_DNA"/>
</dbReference>
<evidence type="ECO:0000313" key="6">
    <source>
        <dbReference type="EMBL" id="PAV25503.1"/>
    </source>
</evidence>
<protein>
    <recommendedName>
        <fullName evidence="2">diguanylate cyclase</fullName>
        <ecNumber evidence="2">2.7.7.65</ecNumber>
    </recommendedName>
</protein>
<dbReference type="SUPFAM" id="SSF55785">
    <property type="entry name" value="PYP-like sensor domain (PAS domain)"/>
    <property type="match status" value="1"/>
</dbReference>
<dbReference type="GO" id="GO:1902201">
    <property type="term" value="P:negative regulation of bacterial-type flagellum-dependent cell motility"/>
    <property type="evidence" value="ECO:0007669"/>
    <property type="project" value="TreeGrafter"/>
</dbReference>
<feature type="region of interest" description="Disordered" evidence="4">
    <location>
        <begin position="67"/>
        <end position="93"/>
    </location>
</feature>
<dbReference type="Gene3D" id="3.30.450.20">
    <property type="entry name" value="PAS domain"/>
    <property type="match status" value="1"/>
</dbReference>
<sequence length="386" mass="43040">MNSGEVIVVLRPPSIRTSTDDSAEIPLSELDAMCCRSRSQAQTGDHRPRRWFGLSLSEECIHRGCTVSHHKSDKPSPAPTATMPSTENQATHLPPGAAEQLLDNMDVLVYVADMETHELLYMNEYGRAIWGEPRGRHCWEVLQNRTSPCPFCTNDQLVDDRGIPSGPYVWEFRNESNHRWYQCRDRAMRWPDGRLVRMEVATDITERKAAEEAAEEARRRADSLAREDVLTGLNNRRAFLERADLLLAAARRHQQPVAAILLDLDWFKHINDQYGHGAGDVVLQAVGEVIRSEGRQTDPSGRLGGEEFAIVMADASVDQARTLAERLRRRLAALAIESDGACLSVTASFGVATLSDPTETISTLLGRADQAMYRAKLAGRNRVEVA</sequence>
<dbReference type="PANTHER" id="PTHR45138">
    <property type="entry name" value="REGULATORY COMPONENTS OF SENSORY TRANSDUCTION SYSTEM"/>
    <property type="match status" value="1"/>
</dbReference>
<dbReference type="SUPFAM" id="SSF55073">
    <property type="entry name" value="Nucleotide cyclase"/>
    <property type="match status" value="1"/>
</dbReference>
<evidence type="ECO:0000256" key="1">
    <source>
        <dbReference type="ARBA" id="ARBA00001946"/>
    </source>
</evidence>
<dbReference type="NCBIfam" id="TIGR00254">
    <property type="entry name" value="GGDEF"/>
    <property type="match status" value="1"/>
</dbReference>
<comment type="cofactor">
    <cofactor evidence="1">
        <name>Mg(2+)</name>
        <dbReference type="ChEBI" id="CHEBI:18420"/>
    </cofactor>
</comment>
<organism evidence="6 7">
    <name type="scientific">Tamilnaduibacter salinus</name>
    <dbReference type="NCBI Taxonomy" id="1484056"/>
    <lineage>
        <taxon>Bacteria</taxon>
        <taxon>Pseudomonadati</taxon>
        <taxon>Pseudomonadota</taxon>
        <taxon>Gammaproteobacteria</taxon>
        <taxon>Pseudomonadales</taxon>
        <taxon>Marinobacteraceae</taxon>
        <taxon>Tamilnaduibacter</taxon>
    </lineage>
</organism>
<gene>
    <name evidence="6" type="ORF">CF392_10755</name>
</gene>
<dbReference type="InterPro" id="IPR000160">
    <property type="entry name" value="GGDEF_dom"/>
</dbReference>
<evidence type="ECO:0000256" key="3">
    <source>
        <dbReference type="ARBA" id="ARBA00034247"/>
    </source>
</evidence>
<dbReference type="FunFam" id="3.30.70.270:FF:000001">
    <property type="entry name" value="Diguanylate cyclase domain protein"/>
    <property type="match status" value="1"/>
</dbReference>
<evidence type="ECO:0000256" key="4">
    <source>
        <dbReference type="SAM" id="MobiDB-lite"/>
    </source>
</evidence>
<dbReference type="AlphaFoldDB" id="A0A2A2I386"/>
<proteinExistence type="predicted"/>
<keyword evidence="7" id="KW-1185">Reference proteome</keyword>
<dbReference type="InterPro" id="IPR043128">
    <property type="entry name" value="Rev_trsase/Diguanyl_cyclase"/>
</dbReference>
<dbReference type="SMART" id="SM00267">
    <property type="entry name" value="GGDEF"/>
    <property type="match status" value="1"/>
</dbReference>
<dbReference type="InterPro" id="IPR035965">
    <property type="entry name" value="PAS-like_dom_sf"/>
</dbReference>
<dbReference type="Gene3D" id="3.30.70.270">
    <property type="match status" value="1"/>
</dbReference>
<comment type="catalytic activity">
    <reaction evidence="3">
        <text>2 GTP = 3',3'-c-di-GMP + 2 diphosphate</text>
        <dbReference type="Rhea" id="RHEA:24898"/>
        <dbReference type="ChEBI" id="CHEBI:33019"/>
        <dbReference type="ChEBI" id="CHEBI:37565"/>
        <dbReference type="ChEBI" id="CHEBI:58805"/>
        <dbReference type="EC" id="2.7.7.65"/>
    </reaction>
</comment>
<dbReference type="Proteomes" id="UP000218332">
    <property type="component" value="Unassembled WGS sequence"/>
</dbReference>
<dbReference type="Pfam" id="PF00990">
    <property type="entry name" value="GGDEF"/>
    <property type="match status" value="1"/>
</dbReference>